<sequence length="213" mass="22635">MYKVFILCLCFAAGVAGAAGTVLYPYAVNPHIVSCGDAECTRDVHAAIDGVELRPVPVLYPPFPRSDIKSDYQLEIVGVRCSYEWEGQAVPTRCAFGVRSEYGPELNSPSCALMKRTGWELDPAANTCVLSRADWVIPVLPATERPVVCLLFASVNTYVSGMVRTPGGDVSPDQLVAAGANGCVVVAKPPVPCEIDLPGKSTMGRSGPMVSSR</sequence>
<proteinExistence type="predicted"/>
<feature type="chain" id="PRO_5019032577" evidence="1">
    <location>
        <begin position="19"/>
        <end position="213"/>
    </location>
</feature>
<evidence type="ECO:0000256" key="1">
    <source>
        <dbReference type="SAM" id="SignalP"/>
    </source>
</evidence>
<accession>A0A448T668</accession>
<evidence type="ECO:0000313" key="3">
    <source>
        <dbReference type="Proteomes" id="UP000270487"/>
    </source>
</evidence>
<dbReference type="EMBL" id="LR134492">
    <property type="protein sequence ID" value="VEI75464.1"/>
    <property type="molecule type" value="Genomic_DNA"/>
</dbReference>
<feature type="signal peptide" evidence="1">
    <location>
        <begin position="1"/>
        <end position="18"/>
    </location>
</feature>
<protein>
    <submittedName>
        <fullName evidence="2">Uncharacterized protein</fullName>
    </submittedName>
</protein>
<dbReference type="AlphaFoldDB" id="A0A448T668"/>
<dbReference type="Proteomes" id="UP000270487">
    <property type="component" value="Chromosome"/>
</dbReference>
<keyword evidence="1" id="KW-0732">Signal</keyword>
<reference evidence="2 3" key="1">
    <citation type="submission" date="2018-12" db="EMBL/GenBank/DDBJ databases">
        <authorList>
            <consortium name="Pathogen Informatics"/>
        </authorList>
    </citation>
    <scope>NUCLEOTIDE SEQUENCE [LARGE SCALE GENOMIC DNA]</scope>
    <source>
        <strain evidence="2 3">NCTC13193</strain>
    </source>
</reference>
<organism evidence="2 3">
    <name type="scientific">Serratia fonticola</name>
    <dbReference type="NCBI Taxonomy" id="47917"/>
    <lineage>
        <taxon>Bacteria</taxon>
        <taxon>Pseudomonadati</taxon>
        <taxon>Pseudomonadota</taxon>
        <taxon>Gammaproteobacteria</taxon>
        <taxon>Enterobacterales</taxon>
        <taxon>Yersiniaceae</taxon>
        <taxon>Serratia</taxon>
    </lineage>
</organism>
<gene>
    <name evidence="2" type="ORF">NCTC13193_04975</name>
</gene>
<evidence type="ECO:0000313" key="2">
    <source>
        <dbReference type="EMBL" id="VEI75464.1"/>
    </source>
</evidence>
<name>A0A448T668_SERFO</name>